<dbReference type="KEGG" id="ffu:CLAFUR5_04849"/>
<dbReference type="GeneID" id="71984727"/>
<reference evidence="2" key="2">
    <citation type="journal article" date="2022" name="Microb. Genom.">
        <title>A chromosome-scale genome assembly of the tomato pathogen Cladosporium fulvum reveals a compartmentalized genome architecture and the presence of a dispensable chromosome.</title>
        <authorList>
            <person name="Zaccaron A.Z."/>
            <person name="Chen L.H."/>
            <person name="Samaras A."/>
            <person name="Stergiopoulos I."/>
        </authorList>
    </citation>
    <scope>NUCLEOTIDE SEQUENCE</scope>
    <source>
        <strain evidence="2">Race5_Kim</strain>
    </source>
</reference>
<keyword evidence="3" id="KW-1185">Reference proteome</keyword>
<gene>
    <name evidence="2" type="ORF">CLAFUR5_04849</name>
</gene>
<organism evidence="2 3">
    <name type="scientific">Passalora fulva</name>
    <name type="common">Tomato leaf mold</name>
    <name type="synonym">Cladosporium fulvum</name>
    <dbReference type="NCBI Taxonomy" id="5499"/>
    <lineage>
        <taxon>Eukaryota</taxon>
        <taxon>Fungi</taxon>
        <taxon>Dikarya</taxon>
        <taxon>Ascomycota</taxon>
        <taxon>Pezizomycotina</taxon>
        <taxon>Dothideomycetes</taxon>
        <taxon>Dothideomycetidae</taxon>
        <taxon>Mycosphaerellales</taxon>
        <taxon>Mycosphaerellaceae</taxon>
        <taxon>Fulvia</taxon>
    </lineage>
</organism>
<accession>A0A9Q8LGG7</accession>
<dbReference type="EMBL" id="CP090166">
    <property type="protein sequence ID" value="UJO17002.1"/>
    <property type="molecule type" value="Genomic_DNA"/>
</dbReference>
<evidence type="ECO:0000313" key="2">
    <source>
        <dbReference type="EMBL" id="UJO17002.1"/>
    </source>
</evidence>
<evidence type="ECO:0000256" key="1">
    <source>
        <dbReference type="SAM" id="MobiDB-lite"/>
    </source>
</evidence>
<protein>
    <submittedName>
        <fullName evidence="2">Uncharacterized protein</fullName>
    </submittedName>
</protein>
<name>A0A9Q8LGG7_PASFU</name>
<dbReference type="RefSeq" id="XP_047761368.1">
    <property type="nucleotide sequence ID" value="XM_047903997.1"/>
</dbReference>
<feature type="compositionally biased region" description="Basic and acidic residues" evidence="1">
    <location>
        <begin position="70"/>
        <end position="85"/>
    </location>
</feature>
<proteinExistence type="predicted"/>
<feature type="region of interest" description="Disordered" evidence="1">
    <location>
        <begin position="66"/>
        <end position="113"/>
    </location>
</feature>
<dbReference type="Proteomes" id="UP000756132">
    <property type="component" value="Chromosome 4"/>
</dbReference>
<dbReference type="AlphaFoldDB" id="A0A9Q8LGG7"/>
<evidence type="ECO:0000313" key="3">
    <source>
        <dbReference type="Proteomes" id="UP000756132"/>
    </source>
</evidence>
<reference evidence="2" key="1">
    <citation type="submission" date="2021-12" db="EMBL/GenBank/DDBJ databases">
        <authorList>
            <person name="Zaccaron A."/>
            <person name="Stergiopoulos I."/>
        </authorList>
    </citation>
    <scope>NUCLEOTIDE SEQUENCE</scope>
    <source>
        <strain evidence="2">Race5_Kim</strain>
    </source>
</reference>
<sequence>MLNLLQKHRTVAGSADAVPQDLIALRDNYRSKHMDEVEALRAKAKAVAKKAEDEFNAAAMKAQDAATEAAAKEAEDEKAKAKASEEQAGTTKDTRKNPFDGMSAENRKARDDKDLQVRNLAMAGVGKLVRPGNTQQDMNDTTEKYEMLASSKNGPYIRRPRTDARAAAPAKFTPKRRDDLGNEVVHRTAIDWVKFKQSFEAWLKEPGNVNVQAAIREVLESLGIMVECGSCRAYGRKCDRMIWPFGCGHCRALNQARACTLKLDFNRLCSKGSSKCDGLHTDVAILFLGIAQRLQLKIGPYSGFEVPYNHGAIMVDYTIPDIVAEHDKLILSFEKFTHCVQPIPDGCTHGAQLPKRGLMLKFRHQFSTDGKDQEKLFAHTNH</sequence>